<dbReference type="InterPro" id="IPR001900">
    <property type="entry name" value="RNase_II/R"/>
</dbReference>
<dbReference type="InterPro" id="IPR041505">
    <property type="entry name" value="Dis3_CSD2"/>
</dbReference>
<feature type="compositionally biased region" description="Low complexity" evidence="3">
    <location>
        <begin position="35"/>
        <end position="62"/>
    </location>
</feature>
<dbReference type="Pfam" id="PF17877">
    <property type="entry name" value="Dis3l2_C_term"/>
    <property type="match status" value="1"/>
</dbReference>
<dbReference type="SMART" id="SM00320">
    <property type="entry name" value="WD40"/>
    <property type="match status" value="6"/>
</dbReference>
<feature type="compositionally biased region" description="Low complexity" evidence="3">
    <location>
        <begin position="91"/>
        <end position="100"/>
    </location>
</feature>
<dbReference type="PANTHER" id="PTHR23355">
    <property type="entry name" value="RIBONUCLEASE"/>
    <property type="match status" value="1"/>
</dbReference>
<comment type="similarity">
    <text evidence="1">Belongs to the WD repeat CDC20/Fizzy family.</text>
</comment>
<dbReference type="InterPro" id="IPR056150">
    <property type="entry name" value="WD40_CDC20-Fz"/>
</dbReference>
<dbReference type="InterPro" id="IPR015943">
    <property type="entry name" value="WD40/YVTN_repeat-like_dom_sf"/>
</dbReference>
<evidence type="ECO:0000313" key="6">
    <source>
        <dbReference type="Proteomes" id="UP000215335"/>
    </source>
</evidence>
<dbReference type="InterPro" id="IPR036322">
    <property type="entry name" value="WD40_repeat_dom_sf"/>
</dbReference>
<feature type="compositionally biased region" description="Basic and acidic residues" evidence="3">
    <location>
        <begin position="704"/>
        <end position="722"/>
    </location>
</feature>
<dbReference type="Gene3D" id="2.40.50.700">
    <property type="match status" value="1"/>
</dbReference>
<dbReference type="InterPro" id="IPR001680">
    <property type="entry name" value="WD40_rpt"/>
</dbReference>
<dbReference type="Gene3D" id="2.130.10.10">
    <property type="entry name" value="YVTN repeat-like/Quinoprotein amine dehydrogenase"/>
    <property type="match status" value="1"/>
</dbReference>
<dbReference type="InterPro" id="IPR050180">
    <property type="entry name" value="RNR_Ribonuclease"/>
</dbReference>
<dbReference type="InterPro" id="IPR012340">
    <property type="entry name" value="NA-bd_OB-fold"/>
</dbReference>
<gene>
    <name evidence="5" type="ORF">TSAR_001252</name>
</gene>
<protein>
    <recommendedName>
        <fullName evidence="4">RNB domain-containing protein</fullName>
    </recommendedName>
</protein>
<comment type="caution">
    <text evidence="5">The sequence shown here is derived from an EMBL/GenBank/DDBJ whole genome shotgun (WGS) entry which is preliminary data.</text>
</comment>
<dbReference type="GO" id="GO:0006402">
    <property type="term" value="P:mRNA catabolic process"/>
    <property type="evidence" value="ECO:0007669"/>
    <property type="project" value="TreeGrafter"/>
</dbReference>
<dbReference type="PROSITE" id="PS01175">
    <property type="entry name" value="RIBONUCLEASE_II"/>
    <property type="match status" value="1"/>
</dbReference>
<dbReference type="Pfam" id="PF17849">
    <property type="entry name" value="OB_Dis3"/>
    <property type="match status" value="1"/>
</dbReference>
<feature type="region of interest" description="Disordered" evidence="3">
    <location>
        <begin position="533"/>
        <end position="579"/>
    </location>
</feature>
<proteinExistence type="inferred from homology"/>
<dbReference type="GO" id="GO:0003723">
    <property type="term" value="F:RNA binding"/>
    <property type="evidence" value="ECO:0007669"/>
    <property type="project" value="InterPro"/>
</dbReference>
<dbReference type="GO" id="GO:0010587">
    <property type="term" value="P:miRNA catabolic process"/>
    <property type="evidence" value="ECO:0007669"/>
    <property type="project" value="TreeGrafter"/>
</dbReference>
<dbReference type="Gene3D" id="2.40.50.690">
    <property type="match status" value="1"/>
</dbReference>
<feature type="repeat" description="WD" evidence="2">
    <location>
        <begin position="473"/>
        <end position="505"/>
    </location>
</feature>
<evidence type="ECO:0000313" key="5">
    <source>
        <dbReference type="EMBL" id="OXU26298.1"/>
    </source>
</evidence>
<organism evidence="5 6">
    <name type="scientific">Trichomalopsis sarcophagae</name>
    <dbReference type="NCBI Taxonomy" id="543379"/>
    <lineage>
        <taxon>Eukaryota</taxon>
        <taxon>Metazoa</taxon>
        <taxon>Ecdysozoa</taxon>
        <taxon>Arthropoda</taxon>
        <taxon>Hexapoda</taxon>
        <taxon>Insecta</taxon>
        <taxon>Pterygota</taxon>
        <taxon>Neoptera</taxon>
        <taxon>Endopterygota</taxon>
        <taxon>Hymenoptera</taxon>
        <taxon>Apocrita</taxon>
        <taxon>Proctotrupomorpha</taxon>
        <taxon>Chalcidoidea</taxon>
        <taxon>Pteromalidae</taxon>
        <taxon>Pteromalinae</taxon>
        <taxon>Trichomalopsis</taxon>
    </lineage>
</organism>
<dbReference type="Pfam" id="PF24807">
    <property type="entry name" value="WD40_CDC20-Fz"/>
    <property type="match status" value="1"/>
</dbReference>
<reference evidence="5 6" key="1">
    <citation type="journal article" date="2017" name="Curr. Biol.">
        <title>The Evolution of Venom by Co-option of Single-Copy Genes.</title>
        <authorList>
            <person name="Martinson E.O."/>
            <person name="Mrinalini"/>
            <person name="Kelkar Y.D."/>
            <person name="Chang C.H."/>
            <person name="Werren J.H."/>
        </authorList>
    </citation>
    <scope>NUCLEOTIDE SEQUENCE [LARGE SCALE GENOMIC DNA]</scope>
    <source>
        <strain evidence="5 6">Alberta</strain>
        <tissue evidence="5">Whole body</tissue>
    </source>
</reference>
<feature type="compositionally biased region" description="Polar residues" evidence="3">
    <location>
        <begin position="544"/>
        <end position="560"/>
    </location>
</feature>
<accession>A0A232F777</accession>
<feature type="region of interest" description="Disordered" evidence="3">
    <location>
        <begin position="123"/>
        <end position="143"/>
    </location>
</feature>
<dbReference type="SMART" id="SM00955">
    <property type="entry name" value="RNB"/>
    <property type="match status" value="1"/>
</dbReference>
<dbReference type="Pfam" id="PF00773">
    <property type="entry name" value="RNB"/>
    <property type="match status" value="1"/>
</dbReference>
<feature type="domain" description="RNB" evidence="4">
    <location>
        <begin position="981"/>
        <end position="1339"/>
    </location>
</feature>
<dbReference type="GO" id="GO:0000175">
    <property type="term" value="F:3'-5'-RNA exonuclease activity"/>
    <property type="evidence" value="ECO:0007669"/>
    <property type="project" value="TreeGrafter"/>
</dbReference>
<evidence type="ECO:0000259" key="4">
    <source>
        <dbReference type="SMART" id="SM00955"/>
    </source>
</evidence>
<dbReference type="GO" id="GO:0000932">
    <property type="term" value="C:P-body"/>
    <property type="evidence" value="ECO:0007669"/>
    <property type="project" value="TreeGrafter"/>
</dbReference>
<evidence type="ECO:0000256" key="2">
    <source>
        <dbReference type="PROSITE-ProRule" id="PRU00221"/>
    </source>
</evidence>
<feature type="region of interest" description="Disordered" evidence="3">
    <location>
        <begin position="684"/>
        <end position="740"/>
    </location>
</feature>
<dbReference type="PROSITE" id="PS50294">
    <property type="entry name" value="WD_REPEATS_REGION"/>
    <property type="match status" value="2"/>
</dbReference>
<dbReference type="CDD" id="cd00200">
    <property type="entry name" value="WD40"/>
    <property type="match status" value="1"/>
</dbReference>
<keyword evidence="6" id="KW-1185">Reference proteome</keyword>
<feature type="region of interest" description="Disordered" evidence="3">
    <location>
        <begin position="32"/>
        <end position="108"/>
    </location>
</feature>
<dbReference type="SUPFAM" id="SSF50978">
    <property type="entry name" value="WD40 repeat-like"/>
    <property type="match status" value="1"/>
</dbReference>
<dbReference type="PANTHER" id="PTHR23355:SF9">
    <property type="entry name" value="DIS3-LIKE EXONUCLEASE 2"/>
    <property type="match status" value="1"/>
</dbReference>
<dbReference type="STRING" id="543379.A0A232F777"/>
<dbReference type="OrthoDB" id="372421at2759"/>
<evidence type="ECO:0000256" key="3">
    <source>
        <dbReference type="SAM" id="MobiDB-lite"/>
    </source>
</evidence>
<dbReference type="SUPFAM" id="SSF50249">
    <property type="entry name" value="Nucleic acid-binding proteins"/>
    <property type="match status" value="2"/>
</dbReference>
<evidence type="ECO:0000256" key="1">
    <source>
        <dbReference type="ARBA" id="ARBA00006445"/>
    </source>
</evidence>
<dbReference type="Gene3D" id="2.40.50.140">
    <property type="entry name" value="Nucleic acid-binding proteins"/>
    <property type="match status" value="1"/>
</dbReference>
<dbReference type="InterPro" id="IPR022966">
    <property type="entry name" value="RNase_II/R_CS"/>
</dbReference>
<dbReference type="Proteomes" id="UP000215335">
    <property type="component" value="Unassembled WGS sequence"/>
</dbReference>
<name>A0A232F777_9HYME</name>
<dbReference type="InterPro" id="IPR041093">
    <property type="entry name" value="Dis3l2-like_C"/>
</dbReference>
<sequence length="1481" mass="167061">MSHLKYMKELNNLTRMDEAIKGPVPRWQKKCLETSNSSGNISLNNSRKAMSTSMASNSNTSTGKTPKKGVENQNRGTKAKTPSKGSKKSPSRSTTPAKTPCGGDRFIPARSTTNFELGYYKLQQQQSTDPESNKSECSSPSKREMQRLIGENLHGGDVNNMRVLSYQNKAPAPPEGYQNPLRVVYSQTKTPASVKSSSRYIPQAPDRILDAPEIVDDYYLNLVDWSSSNILAVALGANVYLWNAGTGTIEQLFELEGNDYVCSVAWIQEGLYLAVGTTVGNTELWDCGQMKRVRVMSGHSARVGSLSWNSHIISSGCRAGQIVHHDVRQREHLVATMNAHAQEVCGLKWSLDGKYLASGGNDNMLQIWPCMAGQNYSHVQPIYSLNQHQAAVKALAWCPWQNHILASGGGTADRTIRFWNCNTGACLNTIDTKSQVCSLLWSTTYKEIVSGHGYAQNQLTIWKYPAMSKVAELTGHTNRVLHLAMSPDGTTVLSAGADETLRLWKCFQPDPHKKKETTETMAEGGGYVNFTYLRTRRGNRGSRKPQTQNSDQETPESSLTPKILVKKRPPRRPKLENGADAPIGMIAQVVEGSVEVLQTIEGNAVQCTEIIAQNSQIEQEIEQTGEQMSALQLSEESLVGDKNSSSLSTPEKRPFIREWEKGEKRVRKPRTRQKNINGIINHENEEPNAIEEPSTSSCANVNHVSERKEKEEKKNQKQIEKRIKNKVKKSTANDNYYPRGQVYKGGSIEEEKISKEKRKREKKVFNEHLPTEVVKQLLACQDPENPNVIDGHIRINPRCYQNAYVSLATGDQDLLIVGLKDRNRALEGDLVAVIINPKDKWFQLTETTWQRTGTVLSILEKAHPRKAVGYLKKQDVFVFLQPRDSRVPQLRINPKTVPKHFYDNPDQFKETLFLCDIVDWKKVAFAEGEIVQIVGSKGDLSVETKAILLENDLILTPYEDELLQDLPPSDYIPTEADLADREDLRETCIFTIDPATAVDLDDAMSCKLLENGNFEVGIHIADVTHFLEAFSPLDKKVAERATTVYMVDNVYHMLPKQLCLACSLLPGQDKLAFSVILEMTPSAEIVSFRFAKTVINSCCQMAYGQAQIMIDDESYDWEKDDSLKIAGNYKPSDLVKAVRNLYNISMELKRKRFDEGALRIEQPKLIVFLDKDTRLPSSYKLEERIESNSLIEEFMLLANMTVAKYLYKTLPEESLLRSHPEPSMRILQKTRNLLMKFGFHLDVESAGTLHKTLSKYQVNLNDSENDGNLNVAYYNMMVINSLCAKSMMRAVYKCSASIKTKEALRHYALNAEYYTHFTSPIRRYPDCVVHRLLYASIKNQPLPFEWSSKICAQVATNCNTKKYSAKMAQEQSNALYFTYMLDLRGSMNALAIVMDVKERSADAMLCDTGLKVRLYFSDTIEETTTEFTTNDEVPTVKLTWKERQVHQVINIFSILPVKITKHPQLFRLQGIILPPVKMEQD</sequence>
<feature type="compositionally biased region" description="Basic residues" evidence="3">
    <location>
        <begin position="534"/>
        <end position="543"/>
    </location>
</feature>
<dbReference type="EMBL" id="NNAY01000827">
    <property type="protein sequence ID" value="OXU26298.1"/>
    <property type="molecule type" value="Genomic_DNA"/>
</dbReference>
<feature type="compositionally biased region" description="Polar residues" evidence="3">
    <location>
        <begin position="693"/>
        <end position="703"/>
    </location>
</feature>
<feature type="repeat" description="WD" evidence="2">
    <location>
        <begin position="337"/>
        <end position="368"/>
    </location>
</feature>
<feature type="compositionally biased region" description="Polar residues" evidence="3">
    <location>
        <begin position="123"/>
        <end position="140"/>
    </location>
</feature>
<keyword evidence="2" id="KW-0853">WD repeat</keyword>
<dbReference type="PROSITE" id="PS50082">
    <property type="entry name" value="WD_REPEATS_2"/>
    <property type="match status" value="2"/>
</dbReference>